<dbReference type="Gene3D" id="2.150.10.10">
    <property type="entry name" value="Serralysin-like metalloprotease, C-terminal"/>
    <property type="match status" value="1"/>
</dbReference>
<protein>
    <recommendedName>
        <fullName evidence="4">Peptidase M10 serralysin C-terminal domain-containing protein</fullName>
    </recommendedName>
</protein>
<evidence type="ECO:0000259" key="4">
    <source>
        <dbReference type="Pfam" id="PF08548"/>
    </source>
</evidence>
<dbReference type="GO" id="GO:0005509">
    <property type="term" value="F:calcium ion binding"/>
    <property type="evidence" value="ECO:0007669"/>
    <property type="project" value="InterPro"/>
</dbReference>
<dbReference type="SUPFAM" id="SSF51120">
    <property type="entry name" value="beta-Roll"/>
    <property type="match status" value="1"/>
</dbReference>
<feature type="non-terminal residue" evidence="5">
    <location>
        <position position="237"/>
    </location>
</feature>
<dbReference type="InterPro" id="IPR013858">
    <property type="entry name" value="Peptidase_M10B_C"/>
</dbReference>
<dbReference type="AlphaFoldDB" id="A0A383D3W9"/>
<dbReference type="Pfam" id="PF08548">
    <property type="entry name" value="Peptidase_M10_C"/>
    <property type="match status" value="1"/>
</dbReference>
<sequence>SFEKNISLDLRPGSVSEIGTEEIRMSVFLGWVLVDGEWETRWTTENKGFQLSISADTLIEDAITGSGNDSIICNVAVNSITCGPGNDEVTAISTGDSIFGEDGDDSFDISNSTNFTLIDGGAGNDRLSFEFIGSSLNLSDFTDAQITGIENIDIQWGSATVLTLTKQDILNLNSDTPFDLDEDGDDDEYVIWILCDSQDNILLSAEGWSYDSNASSTYTFYGDSFYDYYTNDNGETY</sequence>
<evidence type="ECO:0000256" key="1">
    <source>
        <dbReference type="ARBA" id="ARBA00004613"/>
    </source>
</evidence>
<gene>
    <name evidence="5" type="ORF">METZ01_LOCUS491945</name>
</gene>
<organism evidence="5">
    <name type="scientific">marine metagenome</name>
    <dbReference type="NCBI Taxonomy" id="408172"/>
    <lineage>
        <taxon>unclassified sequences</taxon>
        <taxon>metagenomes</taxon>
        <taxon>ecological metagenomes</taxon>
    </lineage>
</organism>
<proteinExistence type="predicted"/>
<evidence type="ECO:0000256" key="3">
    <source>
        <dbReference type="ARBA" id="ARBA00022737"/>
    </source>
</evidence>
<dbReference type="InterPro" id="IPR011049">
    <property type="entry name" value="Serralysin-like_metalloprot_C"/>
</dbReference>
<dbReference type="EMBL" id="UINC01214041">
    <property type="protein sequence ID" value="SVE39091.1"/>
    <property type="molecule type" value="Genomic_DNA"/>
</dbReference>
<keyword evidence="3" id="KW-0677">Repeat</keyword>
<dbReference type="GO" id="GO:0005615">
    <property type="term" value="C:extracellular space"/>
    <property type="evidence" value="ECO:0007669"/>
    <property type="project" value="InterPro"/>
</dbReference>
<keyword evidence="2" id="KW-0964">Secreted</keyword>
<feature type="non-terminal residue" evidence="5">
    <location>
        <position position="1"/>
    </location>
</feature>
<evidence type="ECO:0000313" key="5">
    <source>
        <dbReference type="EMBL" id="SVE39091.1"/>
    </source>
</evidence>
<accession>A0A383D3W9</accession>
<evidence type="ECO:0000256" key="2">
    <source>
        <dbReference type="ARBA" id="ARBA00022525"/>
    </source>
</evidence>
<reference evidence="5" key="1">
    <citation type="submission" date="2018-05" db="EMBL/GenBank/DDBJ databases">
        <authorList>
            <person name="Lanie J.A."/>
            <person name="Ng W.-L."/>
            <person name="Kazmierczak K.M."/>
            <person name="Andrzejewski T.M."/>
            <person name="Davidsen T.M."/>
            <person name="Wayne K.J."/>
            <person name="Tettelin H."/>
            <person name="Glass J.I."/>
            <person name="Rusch D."/>
            <person name="Podicherti R."/>
            <person name="Tsui H.-C.T."/>
            <person name="Winkler M.E."/>
        </authorList>
    </citation>
    <scope>NUCLEOTIDE SEQUENCE</scope>
</reference>
<name>A0A383D3W9_9ZZZZ</name>
<comment type="subcellular location">
    <subcellularLocation>
        <location evidence="1">Secreted</location>
    </subcellularLocation>
</comment>
<feature type="domain" description="Peptidase M10 serralysin C-terminal" evidence="4">
    <location>
        <begin position="51"/>
        <end position="155"/>
    </location>
</feature>